<keyword evidence="3" id="KW-1185">Reference proteome</keyword>
<dbReference type="Proteomes" id="UP000049455">
    <property type="component" value="Unassembled WGS sequence"/>
</dbReference>
<dbReference type="EMBL" id="CYPR01000106">
    <property type="protein sequence ID" value="CUH38996.1"/>
    <property type="molecule type" value="Genomic_DNA"/>
</dbReference>
<evidence type="ECO:0000256" key="1">
    <source>
        <dbReference type="SAM" id="MobiDB-lite"/>
    </source>
</evidence>
<proteinExistence type="predicted"/>
<evidence type="ECO:0000313" key="2">
    <source>
        <dbReference type="EMBL" id="CUH38996.1"/>
    </source>
</evidence>
<feature type="region of interest" description="Disordered" evidence="1">
    <location>
        <begin position="156"/>
        <end position="191"/>
    </location>
</feature>
<dbReference type="STRING" id="313367.JSE7799_01715"/>
<name>A0A0M7BCJ8_9RHOB</name>
<accession>A0A0M7BCJ8</accession>
<dbReference type="AlphaFoldDB" id="A0A0M7BCJ8"/>
<sequence>MTGMDDQPKIDVPRTVSMPVGVILRVTPGVTRWQAEVWSLAGVIPFAPPAAWRVLREAGDVAEWHAATLALELHRSDTDSLVQNLAASDVPSVWVALRGAGRPEPHRVTASPFEASFNEIDGEDRVEKVAMPPAMQEWVKAFVVAHHEDVPFVKRRRDRREEGDAQNGIGDARIRQGADVWRTPKSLRTRK</sequence>
<evidence type="ECO:0008006" key="4">
    <source>
        <dbReference type="Google" id="ProtNLM"/>
    </source>
</evidence>
<evidence type="ECO:0000313" key="3">
    <source>
        <dbReference type="Proteomes" id="UP000049455"/>
    </source>
</evidence>
<reference evidence="2 3" key="1">
    <citation type="submission" date="2015-09" db="EMBL/GenBank/DDBJ databases">
        <authorList>
            <person name="Jackson K.R."/>
            <person name="Lunt B.L."/>
            <person name="Fisher J.N.B."/>
            <person name="Gardner A.V."/>
            <person name="Bailey M.E."/>
            <person name="Deus L.M."/>
            <person name="Earl A.S."/>
            <person name="Gibby P.D."/>
            <person name="Hartmann K.A."/>
            <person name="Liu J.E."/>
            <person name="Manci A.M."/>
            <person name="Nielsen D.A."/>
            <person name="Solomon M.B."/>
            <person name="Breakwell D.P."/>
            <person name="Burnett S.H."/>
            <person name="Grose J.H."/>
        </authorList>
    </citation>
    <scope>NUCLEOTIDE SEQUENCE [LARGE SCALE GENOMIC DNA]</scope>
    <source>
        <strain evidence="2 3">CECT 7799</strain>
    </source>
</reference>
<gene>
    <name evidence="2" type="ORF">JSE7799_01715</name>
</gene>
<protein>
    <recommendedName>
        <fullName evidence="4">DUF3305 domain-containing protein</fullName>
    </recommendedName>
</protein>
<dbReference type="Pfam" id="PF11749">
    <property type="entry name" value="DUF3305"/>
    <property type="match status" value="1"/>
</dbReference>
<dbReference type="InterPro" id="IPR021736">
    <property type="entry name" value="DUF3305"/>
</dbReference>
<organism evidence="2 3">
    <name type="scientific">Jannaschia seosinensis</name>
    <dbReference type="NCBI Taxonomy" id="313367"/>
    <lineage>
        <taxon>Bacteria</taxon>
        <taxon>Pseudomonadati</taxon>
        <taxon>Pseudomonadota</taxon>
        <taxon>Alphaproteobacteria</taxon>
        <taxon>Rhodobacterales</taxon>
        <taxon>Roseobacteraceae</taxon>
        <taxon>Jannaschia</taxon>
    </lineage>
</organism>